<comment type="subcellular location">
    <subcellularLocation>
        <location evidence="1">Membrane</location>
    </subcellularLocation>
</comment>
<name>A0A8D8NCW0_CULPI</name>
<evidence type="ECO:0000256" key="4">
    <source>
        <dbReference type="ARBA" id="ARBA00023136"/>
    </source>
</evidence>
<protein>
    <submittedName>
        <fullName evidence="7">Transmembrane protein 205</fullName>
    </submittedName>
</protein>
<feature type="transmembrane region" description="Helical" evidence="5">
    <location>
        <begin position="113"/>
        <end position="131"/>
    </location>
</feature>
<reference evidence="7" key="1">
    <citation type="submission" date="2021-05" db="EMBL/GenBank/DDBJ databases">
        <authorList>
            <person name="Alioto T."/>
            <person name="Alioto T."/>
            <person name="Gomez Garrido J."/>
        </authorList>
    </citation>
    <scope>NUCLEOTIDE SEQUENCE</scope>
</reference>
<proteinExistence type="predicted"/>
<sequence>MCLHKMMLEHSAASRIGTSHQLFSERLVAGEELVMEQKSCCVAETTSATSTESTEEKQAVEEIVEAEEQVYQDALVGATQATRKLVESCKQLTSQFRRSTAYKILTRTTQPSHAITLVFVSFILLVLWPNIVGQPSTNASPTKPVAQRPSVFVSLAYFGSFAMHFGAQMWMTFVSGLALYFNLPRHTFGRVQEILFPKYFSMGAGLSAVTLITFIKLQQTAHPELTSASFHSWDPLLLLQLVSLALCAALELIVWLYLAPPMLRLMHQKYHFEASETVGQEVGHFAGAENAQLQRSLHFKSVHKRFRQIHMTTAMANMVALGCTFVHLHFLASRVEML</sequence>
<evidence type="ECO:0000256" key="3">
    <source>
        <dbReference type="ARBA" id="ARBA00022989"/>
    </source>
</evidence>
<dbReference type="PANTHER" id="PTHR23241">
    <property type="entry name" value="LATE EMBRYOGENESIS ABUNDANT PLANTS LEA-RELATED"/>
    <property type="match status" value="1"/>
</dbReference>
<feature type="transmembrane region" description="Helical" evidence="5">
    <location>
        <begin position="195"/>
        <end position="217"/>
    </location>
</feature>
<keyword evidence="2 5" id="KW-0812">Transmembrane</keyword>
<feature type="transmembrane region" description="Helical" evidence="5">
    <location>
        <begin position="237"/>
        <end position="259"/>
    </location>
</feature>
<evidence type="ECO:0000256" key="2">
    <source>
        <dbReference type="ARBA" id="ARBA00022692"/>
    </source>
</evidence>
<evidence type="ECO:0000256" key="1">
    <source>
        <dbReference type="ARBA" id="ARBA00004370"/>
    </source>
</evidence>
<keyword evidence="3 5" id="KW-1133">Transmembrane helix</keyword>
<keyword evidence="4 5" id="KW-0472">Membrane</keyword>
<dbReference type="EMBL" id="HBUE01264325">
    <property type="protein sequence ID" value="CAG6560692.1"/>
    <property type="molecule type" value="Transcribed_RNA"/>
</dbReference>
<feature type="transmembrane region" description="Helical" evidence="5">
    <location>
        <begin position="314"/>
        <end position="332"/>
    </location>
</feature>
<evidence type="ECO:0000313" key="7">
    <source>
        <dbReference type="EMBL" id="CAG6560692.1"/>
    </source>
</evidence>
<evidence type="ECO:0000256" key="5">
    <source>
        <dbReference type="SAM" id="Phobius"/>
    </source>
</evidence>
<feature type="domain" description="TMEM205-like" evidence="6">
    <location>
        <begin position="160"/>
        <end position="271"/>
    </location>
</feature>
<dbReference type="Pfam" id="PF13664">
    <property type="entry name" value="DUF4149"/>
    <property type="match status" value="1"/>
</dbReference>
<dbReference type="AlphaFoldDB" id="A0A8D8NCW0"/>
<feature type="transmembrane region" description="Helical" evidence="5">
    <location>
        <begin position="151"/>
        <end position="183"/>
    </location>
</feature>
<dbReference type="GO" id="GO:0016020">
    <property type="term" value="C:membrane"/>
    <property type="evidence" value="ECO:0007669"/>
    <property type="project" value="UniProtKB-SubCell"/>
</dbReference>
<dbReference type="EMBL" id="HBUE01057530">
    <property type="protein sequence ID" value="CAG6467105.1"/>
    <property type="molecule type" value="Transcribed_RNA"/>
</dbReference>
<organism evidence="7">
    <name type="scientific">Culex pipiens</name>
    <name type="common">House mosquito</name>
    <dbReference type="NCBI Taxonomy" id="7175"/>
    <lineage>
        <taxon>Eukaryota</taxon>
        <taxon>Metazoa</taxon>
        <taxon>Ecdysozoa</taxon>
        <taxon>Arthropoda</taxon>
        <taxon>Hexapoda</taxon>
        <taxon>Insecta</taxon>
        <taxon>Pterygota</taxon>
        <taxon>Neoptera</taxon>
        <taxon>Endopterygota</taxon>
        <taxon>Diptera</taxon>
        <taxon>Nematocera</taxon>
        <taxon>Culicoidea</taxon>
        <taxon>Culicidae</taxon>
        <taxon>Culicinae</taxon>
        <taxon>Culicini</taxon>
        <taxon>Culex</taxon>
        <taxon>Culex</taxon>
    </lineage>
</organism>
<dbReference type="PANTHER" id="PTHR23241:SF102">
    <property type="entry name" value="LD23009P"/>
    <property type="match status" value="1"/>
</dbReference>
<dbReference type="InterPro" id="IPR053009">
    <property type="entry name" value="Xanthocillin_Biosynth-Assoc"/>
</dbReference>
<dbReference type="EMBL" id="HBUE01159196">
    <property type="protein sequence ID" value="CAG6509318.1"/>
    <property type="molecule type" value="Transcribed_RNA"/>
</dbReference>
<dbReference type="InterPro" id="IPR025423">
    <property type="entry name" value="TMEM205-like"/>
</dbReference>
<evidence type="ECO:0000259" key="6">
    <source>
        <dbReference type="Pfam" id="PF13664"/>
    </source>
</evidence>
<accession>A0A8D8NCW0</accession>